<name>A0ABD6B012_9EURY</name>
<feature type="region of interest" description="Disordered" evidence="1">
    <location>
        <begin position="80"/>
        <end position="109"/>
    </location>
</feature>
<evidence type="ECO:0000313" key="2">
    <source>
        <dbReference type="EMBL" id="MFD1515187.1"/>
    </source>
</evidence>
<protein>
    <submittedName>
        <fullName evidence="2">DUF3006 domain-containing protein</fullName>
    </submittedName>
</protein>
<gene>
    <name evidence="2" type="ORF">ACFSBT_18055</name>
</gene>
<dbReference type="Pfam" id="PF11213">
    <property type="entry name" value="DUF3006"/>
    <property type="match status" value="1"/>
</dbReference>
<comment type="caution">
    <text evidence="2">The sequence shown here is derived from an EMBL/GenBank/DDBJ whole genome shotgun (WGS) entry which is preliminary data.</text>
</comment>
<proteinExistence type="predicted"/>
<keyword evidence="3" id="KW-1185">Reference proteome</keyword>
<accession>A0ABD6B012</accession>
<dbReference type="RefSeq" id="WP_250875111.1">
    <property type="nucleotide sequence ID" value="NZ_JALXFV010000008.1"/>
</dbReference>
<organism evidence="2 3">
    <name type="scientific">Halomarina rubra</name>
    <dbReference type="NCBI Taxonomy" id="2071873"/>
    <lineage>
        <taxon>Archaea</taxon>
        <taxon>Methanobacteriati</taxon>
        <taxon>Methanobacteriota</taxon>
        <taxon>Stenosarchaea group</taxon>
        <taxon>Halobacteria</taxon>
        <taxon>Halobacteriales</taxon>
        <taxon>Natronomonadaceae</taxon>
        <taxon>Halomarina</taxon>
    </lineage>
</organism>
<reference evidence="2 3" key="1">
    <citation type="journal article" date="2019" name="Int. J. Syst. Evol. Microbiol.">
        <title>The Global Catalogue of Microorganisms (GCM) 10K type strain sequencing project: providing services to taxonomists for standard genome sequencing and annotation.</title>
        <authorList>
            <consortium name="The Broad Institute Genomics Platform"/>
            <consortium name="The Broad Institute Genome Sequencing Center for Infectious Disease"/>
            <person name="Wu L."/>
            <person name="Ma J."/>
        </authorList>
    </citation>
    <scope>NUCLEOTIDE SEQUENCE [LARGE SCALE GENOMIC DNA]</scope>
    <source>
        <strain evidence="2 3">CGMCC 1.12563</strain>
    </source>
</reference>
<sequence>MFGLRPALCVLVCCALVSPVGQPRTTAVVDRFEADRAVLVTDDGRMVTVGHEALPPEARHVDAVVHVALAHGTLVSAEYDASETRRRAGRARGRLDRLARPLVPPGNQS</sequence>
<dbReference type="EMBL" id="JBHUDC010000008">
    <property type="protein sequence ID" value="MFD1515187.1"/>
    <property type="molecule type" value="Genomic_DNA"/>
</dbReference>
<dbReference type="InterPro" id="IPR021377">
    <property type="entry name" value="DUF3006"/>
</dbReference>
<evidence type="ECO:0000313" key="3">
    <source>
        <dbReference type="Proteomes" id="UP001597187"/>
    </source>
</evidence>
<dbReference type="AlphaFoldDB" id="A0ABD6B012"/>
<dbReference type="Proteomes" id="UP001597187">
    <property type="component" value="Unassembled WGS sequence"/>
</dbReference>
<evidence type="ECO:0000256" key="1">
    <source>
        <dbReference type="SAM" id="MobiDB-lite"/>
    </source>
</evidence>